<keyword evidence="4 9" id="KW-0547">Nucleotide-binding</keyword>
<dbReference type="InterPro" id="IPR018163">
    <property type="entry name" value="Thr/Ala-tRNA-synth_IIc_edit"/>
</dbReference>
<dbReference type="Gene3D" id="3.30.930.10">
    <property type="entry name" value="Bira Bifunctional Protein, Domain 2"/>
    <property type="match status" value="1"/>
</dbReference>
<keyword evidence="9" id="KW-0963">Cytoplasm</keyword>
<feature type="binding site" evidence="9">
    <location>
        <position position="454"/>
    </location>
    <ligand>
        <name>Zn(2+)</name>
        <dbReference type="ChEBI" id="CHEBI:29105"/>
    </ligand>
</feature>
<dbReference type="PANTHER" id="PTHR11777:SF9">
    <property type="entry name" value="ALANINE--TRNA LIGASE, CYTOPLASMIC"/>
    <property type="match status" value="1"/>
</dbReference>
<protein>
    <recommendedName>
        <fullName evidence="9">Alanine--tRNA ligase</fullName>
        <ecNumber evidence="9">6.1.1.7</ecNumber>
    </recommendedName>
    <alternativeName>
        <fullName evidence="9">Alanyl-tRNA synthetase</fullName>
        <shortName evidence="9">AlaRS</shortName>
    </alternativeName>
</protein>
<comment type="cofactor">
    <cofactor evidence="9">
        <name>Zn(2+)</name>
        <dbReference type="ChEBI" id="CHEBI:29105"/>
    </cofactor>
    <text evidence="9">Binds 1 zinc ion per subunit.</text>
</comment>
<dbReference type="EC" id="6.1.1.7" evidence="9"/>
<dbReference type="SUPFAM" id="SSF55681">
    <property type="entry name" value="Class II aaRS and biotin synthetases"/>
    <property type="match status" value="1"/>
</dbReference>
<comment type="function">
    <text evidence="9">Catalyzes the attachment of alanine to tRNA(Ala) in a two-step reaction: alanine is first activated by ATP to form Ala-AMP and then transferred to the acceptor end of tRNA(Ala). Also edits incorrectly charged Ser-tRNA(Ala) and Gly-tRNA(Ala) via its editing domain.</text>
</comment>
<evidence type="ECO:0000313" key="11">
    <source>
        <dbReference type="EMBL" id="PIP58241.1"/>
    </source>
</evidence>
<dbReference type="AlphaFoldDB" id="A0A2H0BKT3"/>
<dbReference type="SMART" id="SM00863">
    <property type="entry name" value="tRNA_SAD"/>
    <property type="match status" value="1"/>
</dbReference>
<dbReference type="NCBIfam" id="NF002436">
    <property type="entry name" value="PRK01584.1"/>
    <property type="match status" value="1"/>
</dbReference>
<dbReference type="GO" id="GO:0006419">
    <property type="term" value="P:alanyl-tRNA aminoacylation"/>
    <property type="evidence" value="ECO:0007669"/>
    <property type="project" value="UniProtKB-UniRule"/>
</dbReference>
<evidence type="ECO:0000256" key="9">
    <source>
        <dbReference type="HAMAP-Rule" id="MF_00036"/>
    </source>
</evidence>
<dbReference type="GO" id="GO:0005524">
    <property type="term" value="F:ATP binding"/>
    <property type="evidence" value="ECO:0007669"/>
    <property type="project" value="UniProtKB-UniRule"/>
</dbReference>
<comment type="caution">
    <text evidence="11">The sequence shown here is derived from an EMBL/GenBank/DDBJ whole genome shotgun (WGS) entry which is preliminary data.</text>
</comment>
<dbReference type="HAMAP" id="MF_00036_B">
    <property type="entry name" value="Ala_tRNA_synth_B"/>
    <property type="match status" value="1"/>
</dbReference>
<keyword evidence="9" id="KW-0479">Metal-binding</keyword>
<evidence type="ECO:0000256" key="2">
    <source>
        <dbReference type="ARBA" id="ARBA00022555"/>
    </source>
</evidence>
<keyword evidence="7 9" id="KW-0648">Protein biosynthesis</keyword>
<dbReference type="CDD" id="cd00673">
    <property type="entry name" value="AlaRS_core"/>
    <property type="match status" value="1"/>
</dbReference>
<comment type="similarity">
    <text evidence="1 9">Belongs to the class-II aminoacyl-tRNA synthetase family.</text>
</comment>
<dbReference type="InterPro" id="IPR018164">
    <property type="entry name" value="Ala-tRNA-synth_IIc_N"/>
</dbReference>
<keyword evidence="5 9" id="KW-0067">ATP-binding</keyword>
<dbReference type="PRINTS" id="PR00980">
    <property type="entry name" value="TRNASYNTHALA"/>
</dbReference>
<dbReference type="GO" id="GO:0004813">
    <property type="term" value="F:alanine-tRNA ligase activity"/>
    <property type="evidence" value="ECO:0007669"/>
    <property type="project" value="UniProtKB-UniRule"/>
</dbReference>
<dbReference type="InterPro" id="IPR012947">
    <property type="entry name" value="tRNA_SAD"/>
</dbReference>
<dbReference type="SUPFAM" id="SSF101353">
    <property type="entry name" value="Putative anticodon-binding domain of alanyl-tRNA synthetase (AlaRS)"/>
    <property type="match status" value="1"/>
</dbReference>
<keyword evidence="8 9" id="KW-0030">Aminoacyl-tRNA synthetase</keyword>
<comment type="domain">
    <text evidence="9">Consists of three domains; the N-terminal catalytic domain, the editing domain and the C-terminal C-Ala domain. The editing domain removes incorrectly charged amino acids, while the C-Ala domain, along with tRNA(Ala), serves as a bridge to cooperatively bring together the editing and aminoacylation centers thus stimulating deacylation of misacylated tRNAs.</text>
</comment>
<feature type="binding site" evidence="9">
    <location>
        <position position="450"/>
    </location>
    <ligand>
        <name>Zn(2+)</name>
        <dbReference type="ChEBI" id="CHEBI:29105"/>
    </ligand>
</feature>
<evidence type="ECO:0000256" key="1">
    <source>
        <dbReference type="ARBA" id="ARBA00008226"/>
    </source>
</evidence>
<dbReference type="InterPro" id="IPR045864">
    <property type="entry name" value="aa-tRNA-synth_II/BPL/LPL"/>
</dbReference>
<organism evidence="11 12">
    <name type="scientific">Candidatus Vogelbacteria bacterium CG22_combo_CG10-13_8_21_14_all_37_9</name>
    <dbReference type="NCBI Taxonomy" id="1975046"/>
    <lineage>
        <taxon>Bacteria</taxon>
        <taxon>Candidatus Vogeliibacteriota</taxon>
    </lineage>
</organism>
<reference evidence="11 12" key="1">
    <citation type="submission" date="2017-09" db="EMBL/GenBank/DDBJ databases">
        <title>Depth-based differentiation of microbial function through sediment-hosted aquifers and enrichment of novel symbionts in the deep terrestrial subsurface.</title>
        <authorList>
            <person name="Probst A.J."/>
            <person name="Ladd B."/>
            <person name="Jarett J.K."/>
            <person name="Geller-Mcgrath D.E."/>
            <person name="Sieber C.M."/>
            <person name="Emerson J.B."/>
            <person name="Anantharaman K."/>
            <person name="Thomas B.C."/>
            <person name="Malmstrom R."/>
            <person name="Stieglmeier M."/>
            <person name="Klingl A."/>
            <person name="Woyke T."/>
            <person name="Ryan C.M."/>
            <person name="Banfield J.F."/>
        </authorList>
    </citation>
    <scope>NUCLEOTIDE SEQUENCE [LARGE SCALE GENOMIC DNA]</scope>
    <source>
        <strain evidence="11">CG22_combo_CG10-13_8_21_14_all_37_9</strain>
    </source>
</reference>
<feature type="domain" description="Alanyl-transfer RNA synthetases family profile" evidence="10">
    <location>
        <begin position="1"/>
        <end position="591"/>
    </location>
</feature>
<evidence type="ECO:0000256" key="8">
    <source>
        <dbReference type="ARBA" id="ARBA00023146"/>
    </source>
</evidence>
<keyword evidence="2 9" id="KW-0820">tRNA-binding</keyword>
<keyword evidence="6 9" id="KW-0694">RNA-binding</keyword>
<dbReference type="InterPro" id="IPR018165">
    <property type="entry name" value="Ala-tRNA-synth_IIc_core"/>
</dbReference>
<dbReference type="GO" id="GO:0002161">
    <property type="term" value="F:aminoacyl-tRNA deacylase activity"/>
    <property type="evidence" value="ECO:0007669"/>
    <property type="project" value="TreeGrafter"/>
</dbReference>
<dbReference type="InterPro" id="IPR023033">
    <property type="entry name" value="Ala_tRNA_ligase_euk/bac"/>
</dbReference>
<keyword evidence="9" id="KW-0862">Zinc</keyword>
<evidence type="ECO:0000259" key="10">
    <source>
        <dbReference type="PROSITE" id="PS50860"/>
    </source>
</evidence>
<dbReference type="Pfam" id="PF01411">
    <property type="entry name" value="tRNA-synt_2c"/>
    <property type="match status" value="1"/>
</dbReference>
<dbReference type="Gene3D" id="3.30.54.20">
    <property type="match status" value="1"/>
</dbReference>
<dbReference type="EMBL" id="PCSX01000023">
    <property type="protein sequence ID" value="PIP58241.1"/>
    <property type="molecule type" value="Genomic_DNA"/>
</dbReference>
<proteinExistence type="inferred from homology"/>
<dbReference type="PANTHER" id="PTHR11777">
    <property type="entry name" value="ALANYL-TRNA SYNTHETASE"/>
    <property type="match status" value="1"/>
</dbReference>
<gene>
    <name evidence="9" type="primary">alaS</name>
    <name evidence="11" type="ORF">COX02_01355</name>
</gene>
<feature type="binding site" evidence="9">
    <location>
        <position position="561"/>
    </location>
    <ligand>
        <name>Zn(2+)</name>
        <dbReference type="ChEBI" id="CHEBI:29105"/>
    </ligand>
</feature>
<dbReference type="InterPro" id="IPR018162">
    <property type="entry name" value="Ala-tRNA-ligase_IIc_anticod-bd"/>
</dbReference>
<feature type="binding site" evidence="9">
    <location>
        <position position="557"/>
    </location>
    <ligand>
        <name>Zn(2+)</name>
        <dbReference type="ChEBI" id="CHEBI:29105"/>
    </ligand>
</feature>
<dbReference type="GO" id="GO:0005737">
    <property type="term" value="C:cytoplasm"/>
    <property type="evidence" value="ECO:0007669"/>
    <property type="project" value="UniProtKB-SubCell"/>
</dbReference>
<dbReference type="GO" id="GO:0008270">
    <property type="term" value="F:zinc ion binding"/>
    <property type="evidence" value="ECO:0007669"/>
    <property type="project" value="UniProtKB-UniRule"/>
</dbReference>
<dbReference type="Proteomes" id="UP000229334">
    <property type="component" value="Unassembled WGS sequence"/>
</dbReference>
<sequence length="591" mass="66288">MNSNEIRDRFLKFFTARGHTIIPSASLIPENDPSVLFITAGMQPLGPYLLGQIHPAGTRLVDVQKCVRTTDIDDISDNTHLTFFQMLGNWSLGDYFKEEAIKWSYELLISKEEGFGLDPKRLYVTIFAGDDNSPLDEESKQIWQSIGVPAHRIYALPAENNWWSPGANGPCGPDTEMFYDVTEKGLGDLSLAEFLVADTRREVVEIWNDVFMEYEKKDGLVIGKLTQKNVDTGAGLERLAMVLQKKTNVYETDLFSTLISSIQSQAKVSDQKAERIIVDHLRAGVFMMADGVLPANTDRGYILRRLLRRAIRFADQLVLPADFLVDLIKQIIIQYSDFYIELKTNEEKIITVFTSEKEKFRSALEKGLTEFEKNIKGKKSLSAPEAFALYSSYGLPIDIIIDLAREKNITVDIKGFDLAMKSHQELSKAGSDQKFKGGLGGNSEQIIRYHTATHLLHQALRDVLGPEVVQKGSNITDERLRFDFAYSAKLNDEQKQAVEKIVNEKIQASLSVQQVILPKAEAEQSGAHHLFSEKYGDEVSVYFIGSDLASAYSKEFCGGPHVTNTGELGHFKIIKEEAISAGVRRIKAILE</sequence>
<dbReference type="InterPro" id="IPR002318">
    <property type="entry name" value="Ala-tRNA-lgiase_IIc"/>
</dbReference>
<dbReference type="Pfam" id="PF07973">
    <property type="entry name" value="tRNA_SAD"/>
    <property type="match status" value="1"/>
</dbReference>
<evidence type="ECO:0000256" key="7">
    <source>
        <dbReference type="ARBA" id="ARBA00022917"/>
    </source>
</evidence>
<dbReference type="Gene3D" id="3.30.980.10">
    <property type="entry name" value="Threonyl-trna Synthetase, Chain A, domain 2"/>
    <property type="match status" value="1"/>
</dbReference>
<dbReference type="FunFam" id="3.30.980.10:FF:000004">
    <property type="entry name" value="Alanine--tRNA ligase, cytoplasmic"/>
    <property type="match status" value="1"/>
</dbReference>
<evidence type="ECO:0000256" key="6">
    <source>
        <dbReference type="ARBA" id="ARBA00022884"/>
    </source>
</evidence>
<comment type="catalytic activity">
    <reaction evidence="9">
        <text>tRNA(Ala) + L-alanine + ATP = L-alanyl-tRNA(Ala) + AMP + diphosphate</text>
        <dbReference type="Rhea" id="RHEA:12540"/>
        <dbReference type="Rhea" id="RHEA-COMP:9657"/>
        <dbReference type="Rhea" id="RHEA-COMP:9923"/>
        <dbReference type="ChEBI" id="CHEBI:30616"/>
        <dbReference type="ChEBI" id="CHEBI:33019"/>
        <dbReference type="ChEBI" id="CHEBI:57972"/>
        <dbReference type="ChEBI" id="CHEBI:78442"/>
        <dbReference type="ChEBI" id="CHEBI:78497"/>
        <dbReference type="ChEBI" id="CHEBI:456215"/>
        <dbReference type="EC" id="6.1.1.7"/>
    </reaction>
</comment>
<dbReference type="InterPro" id="IPR050058">
    <property type="entry name" value="Ala-tRNA_ligase"/>
</dbReference>
<evidence type="ECO:0000313" key="12">
    <source>
        <dbReference type="Proteomes" id="UP000229334"/>
    </source>
</evidence>
<evidence type="ECO:0000256" key="5">
    <source>
        <dbReference type="ARBA" id="ARBA00022840"/>
    </source>
</evidence>
<evidence type="ECO:0000256" key="3">
    <source>
        <dbReference type="ARBA" id="ARBA00022598"/>
    </source>
</evidence>
<accession>A0A2H0BKT3</accession>
<dbReference type="SUPFAM" id="SSF55186">
    <property type="entry name" value="ThrRS/AlaRS common domain"/>
    <property type="match status" value="1"/>
</dbReference>
<evidence type="ECO:0000256" key="4">
    <source>
        <dbReference type="ARBA" id="ARBA00022741"/>
    </source>
</evidence>
<dbReference type="PROSITE" id="PS50860">
    <property type="entry name" value="AA_TRNA_LIGASE_II_ALA"/>
    <property type="match status" value="1"/>
</dbReference>
<comment type="subcellular location">
    <subcellularLocation>
        <location evidence="9">Cytoplasm</location>
    </subcellularLocation>
</comment>
<keyword evidence="3 9" id="KW-0436">Ligase</keyword>
<dbReference type="GO" id="GO:0000049">
    <property type="term" value="F:tRNA binding"/>
    <property type="evidence" value="ECO:0007669"/>
    <property type="project" value="UniProtKB-KW"/>
</dbReference>
<name>A0A2H0BKT3_9BACT</name>